<dbReference type="PANTHER" id="PTHR10587">
    <property type="entry name" value="GLYCOSYL TRANSFERASE-RELATED"/>
    <property type="match status" value="1"/>
</dbReference>
<evidence type="ECO:0000313" key="9">
    <source>
        <dbReference type="EMBL" id="ATA21968.1"/>
    </source>
</evidence>
<dbReference type="GO" id="GO:0009245">
    <property type="term" value="P:lipid A biosynthetic process"/>
    <property type="evidence" value="ECO:0007669"/>
    <property type="project" value="UniProtKB-UniRule"/>
</dbReference>
<comment type="pathway">
    <text evidence="7">Glycolipid biosynthesis; 4-amino-4-deoxy-alpha-L-arabinose undecaprenyl phosphate biosynthesis; 4-amino-4-deoxy-alpha-L-arabinose undecaprenyl phosphate from UDP-4-deoxy-4-formamido-beta-L-arabinose and undecaprenyl phosphate: step 2/2.</text>
</comment>
<accession>A0A250B6T3</accession>
<reference evidence="9 10" key="1">
    <citation type="submission" date="2016-01" db="EMBL/GenBank/DDBJ databases">
        <authorList>
            <person name="Oliw E.H."/>
        </authorList>
    </citation>
    <scope>NUCLEOTIDE SEQUENCE [LARGE SCALE GENOMIC DNA]</scope>
    <source>
        <strain evidence="9 10">FRB97</strain>
    </source>
</reference>
<evidence type="ECO:0000256" key="3">
    <source>
        <dbReference type="ARBA" id="ARBA00022801"/>
    </source>
</evidence>
<dbReference type="Proteomes" id="UP000217182">
    <property type="component" value="Chromosome"/>
</dbReference>
<dbReference type="AlphaFoldDB" id="A0A250B6T3"/>
<dbReference type="EC" id="3.5.1.n3" evidence="7"/>
<proteinExistence type="inferred from homology"/>
<keyword evidence="4 7" id="KW-0448">Lipopolysaccharide biosynthesis</keyword>
<dbReference type="KEGG" id="gqu:AWC35_22980"/>
<dbReference type="CDD" id="cd10939">
    <property type="entry name" value="CE4_ArnD"/>
    <property type="match status" value="1"/>
</dbReference>
<keyword evidence="1 7" id="KW-0444">Lipid biosynthesis</keyword>
<comment type="function">
    <text evidence="7">Catalyzes the deformylation of 4-deoxy-4-formamido-L-arabinose-phosphoundecaprenol to 4-amino-4-deoxy-L-arabinose-phosphoundecaprenol. The modified arabinose is attached to lipid A and is required for resistance to polymyxin and cationic antimicrobial peptides.</text>
</comment>
<dbReference type="InterPro" id="IPR011330">
    <property type="entry name" value="Glyco_hydro/deAcase_b/a-brl"/>
</dbReference>
<dbReference type="UniPathway" id="UPA00030"/>
<dbReference type="PANTHER" id="PTHR10587:SF137">
    <property type="entry name" value="4-DEOXY-4-FORMAMIDO-L-ARABINOSE-PHOSPHOUNDECAPRENOL DEFORMYLASE ARND-RELATED"/>
    <property type="match status" value="1"/>
</dbReference>
<organism evidence="9 10">
    <name type="scientific">Gibbsiella quercinecans</name>
    <dbReference type="NCBI Taxonomy" id="929813"/>
    <lineage>
        <taxon>Bacteria</taxon>
        <taxon>Pseudomonadati</taxon>
        <taxon>Pseudomonadota</taxon>
        <taxon>Gammaproteobacteria</taxon>
        <taxon>Enterobacterales</taxon>
        <taxon>Yersiniaceae</taxon>
        <taxon>Gibbsiella</taxon>
    </lineage>
</organism>
<dbReference type="UniPathway" id="UPA00036">
    <property type="reaction ID" value="UER00496"/>
</dbReference>
<evidence type="ECO:0000259" key="8">
    <source>
        <dbReference type="PROSITE" id="PS51677"/>
    </source>
</evidence>
<dbReference type="PROSITE" id="PS51677">
    <property type="entry name" value="NODB"/>
    <property type="match status" value="1"/>
</dbReference>
<keyword evidence="2 7" id="KW-0441">Lipid A biosynthesis</keyword>
<comment type="similarity">
    <text evidence="7">Belongs to the polysaccharide deacetylase family. ArnD deformylase subfamily.</text>
</comment>
<sequence length="301" mass="33502">MIKVGLRVDVDTYSGTRDGVPRLLELFEQYGITASFFFSVGPDNMGRHLWRLLRPAFLRKMLRSQAASLYGWDILLAGTAWPGRNIARAFGPLMKQTARAGHEVGLHAWDHQGWQAKVARWSEAELARQIQLGVGALRACIEQPVKCSAVAGWRADQRVLSVKQRFGFHYNSDCRGTHPFRPLLADGRIGTVQIPVTLPTFDEVIGHEVSLADYNDFILQRMLHSSAVPVYTIHTEVEGMSQSAMFERLLQQAERLGIQFCPLGALLPVDTTALPLGQIVRAPFPGREGWLGCQTEVKGTP</sequence>
<dbReference type="InterPro" id="IPR050248">
    <property type="entry name" value="Polysacc_deacetylase_ArnD"/>
</dbReference>
<dbReference type="GO" id="GO:0009103">
    <property type="term" value="P:lipopolysaccharide biosynthetic process"/>
    <property type="evidence" value="ECO:0007669"/>
    <property type="project" value="UniProtKB-UniRule"/>
</dbReference>
<keyword evidence="10" id="KW-1185">Reference proteome</keyword>
<dbReference type="OrthoDB" id="5589314at2"/>
<dbReference type="NCBIfam" id="NF011923">
    <property type="entry name" value="PRK15394.1"/>
    <property type="match status" value="1"/>
</dbReference>
<dbReference type="Gene3D" id="3.20.20.370">
    <property type="entry name" value="Glycoside hydrolase/deacetylase"/>
    <property type="match status" value="1"/>
</dbReference>
<evidence type="ECO:0000256" key="2">
    <source>
        <dbReference type="ARBA" id="ARBA00022556"/>
    </source>
</evidence>
<dbReference type="GO" id="GO:0036108">
    <property type="term" value="P:4-amino-4-deoxy-alpha-L-arabinopyranosyl undecaprenyl phosphate biosynthetic process"/>
    <property type="evidence" value="ECO:0007669"/>
    <property type="project" value="UniProtKB-UniRule"/>
</dbReference>
<dbReference type="InterPro" id="IPR023557">
    <property type="entry name" value="ArnD"/>
</dbReference>
<keyword evidence="6 7" id="KW-0046">Antibiotic resistance</keyword>
<evidence type="ECO:0000313" key="10">
    <source>
        <dbReference type="Proteomes" id="UP000217182"/>
    </source>
</evidence>
<protein>
    <recommendedName>
        <fullName evidence="7">Probable 4-deoxy-4-formamido-L-arabinose-phosphoundecaprenol deformylase ArnD</fullName>
        <ecNumber evidence="7">3.5.1.n3</ecNumber>
    </recommendedName>
</protein>
<evidence type="ECO:0000256" key="4">
    <source>
        <dbReference type="ARBA" id="ARBA00022985"/>
    </source>
</evidence>
<name>A0A250B6T3_9GAMM</name>
<dbReference type="GO" id="GO:0046677">
    <property type="term" value="P:response to antibiotic"/>
    <property type="evidence" value="ECO:0007669"/>
    <property type="project" value="UniProtKB-KW"/>
</dbReference>
<evidence type="ECO:0000256" key="7">
    <source>
        <dbReference type="HAMAP-Rule" id="MF_01870"/>
    </source>
</evidence>
<dbReference type="GO" id="GO:0016020">
    <property type="term" value="C:membrane"/>
    <property type="evidence" value="ECO:0007669"/>
    <property type="project" value="GOC"/>
</dbReference>
<comment type="catalytic activity">
    <reaction evidence="7">
        <text>4-deoxy-4-formamido-alpha-L-arabinopyranosyl di-trans,octa-cis-undecaprenyl phosphate + H2O = 4-amino-4-deoxy-alpha-L-arabinopyranosyl di-trans,octa-cis-undecaprenyl phosphate + formate</text>
        <dbReference type="Rhea" id="RHEA:27734"/>
        <dbReference type="ChEBI" id="CHEBI:15377"/>
        <dbReference type="ChEBI" id="CHEBI:15740"/>
        <dbReference type="ChEBI" id="CHEBI:58909"/>
        <dbReference type="ChEBI" id="CHEBI:60463"/>
        <dbReference type="EC" id="3.5.1.n3"/>
    </reaction>
</comment>
<feature type="domain" description="NodB homology" evidence="8">
    <location>
        <begin position="2"/>
        <end position="261"/>
    </location>
</feature>
<dbReference type="RefSeq" id="WP_095848555.1">
    <property type="nucleotide sequence ID" value="NZ_CP014136.1"/>
</dbReference>
<dbReference type="Pfam" id="PF01522">
    <property type="entry name" value="Polysacc_deac_1"/>
    <property type="match status" value="1"/>
</dbReference>
<gene>
    <name evidence="7" type="primary">arnD</name>
    <name evidence="9" type="ORF">AWC35_22980</name>
</gene>
<evidence type="ECO:0000256" key="6">
    <source>
        <dbReference type="ARBA" id="ARBA00023251"/>
    </source>
</evidence>
<dbReference type="HAMAP" id="MF_01870">
    <property type="entry name" value="ArnD"/>
    <property type="match status" value="1"/>
</dbReference>
<keyword evidence="3 7" id="KW-0378">Hydrolase</keyword>
<keyword evidence="5 7" id="KW-0443">Lipid metabolism</keyword>
<evidence type="ECO:0000256" key="5">
    <source>
        <dbReference type="ARBA" id="ARBA00023098"/>
    </source>
</evidence>
<dbReference type="GO" id="GO:0016811">
    <property type="term" value="F:hydrolase activity, acting on carbon-nitrogen (but not peptide) bonds, in linear amides"/>
    <property type="evidence" value="ECO:0007669"/>
    <property type="project" value="UniProtKB-UniRule"/>
</dbReference>
<dbReference type="EMBL" id="CP014136">
    <property type="protein sequence ID" value="ATA21968.1"/>
    <property type="molecule type" value="Genomic_DNA"/>
</dbReference>
<dbReference type="InterPro" id="IPR002509">
    <property type="entry name" value="NODB_dom"/>
</dbReference>
<dbReference type="SUPFAM" id="SSF88713">
    <property type="entry name" value="Glycoside hydrolase/deacetylase"/>
    <property type="match status" value="1"/>
</dbReference>
<comment type="pathway">
    <text evidence="7">Bacterial outer membrane biogenesis; lipopolysaccharide biosynthesis.</text>
</comment>
<evidence type="ECO:0000256" key="1">
    <source>
        <dbReference type="ARBA" id="ARBA00022516"/>
    </source>
</evidence>